<keyword evidence="2" id="KW-0812">Transmembrane</keyword>
<reference evidence="4" key="1">
    <citation type="submission" date="2022-11" db="UniProtKB">
        <authorList>
            <consortium name="WormBaseParasite"/>
        </authorList>
    </citation>
    <scope>IDENTIFICATION</scope>
</reference>
<evidence type="ECO:0000256" key="2">
    <source>
        <dbReference type="SAM" id="Phobius"/>
    </source>
</evidence>
<dbReference type="Proteomes" id="UP000887565">
    <property type="component" value="Unplaced"/>
</dbReference>
<accession>A0A915L2W4</accession>
<feature type="region of interest" description="Disordered" evidence="1">
    <location>
        <begin position="1"/>
        <end position="40"/>
    </location>
</feature>
<feature type="compositionally biased region" description="Polar residues" evidence="1">
    <location>
        <begin position="25"/>
        <end position="34"/>
    </location>
</feature>
<evidence type="ECO:0000313" key="3">
    <source>
        <dbReference type="Proteomes" id="UP000887565"/>
    </source>
</evidence>
<proteinExistence type="predicted"/>
<protein>
    <submittedName>
        <fullName evidence="4">Uncharacterized protein</fullName>
    </submittedName>
</protein>
<feature type="transmembrane region" description="Helical" evidence="2">
    <location>
        <begin position="48"/>
        <end position="68"/>
    </location>
</feature>
<sequence>YKDRSTDCDGKADRNTGYPEKLVSSPCNSSNNKSWKIKGRRSLQKKRNAMAVPTVAFAEHIFLMLFFVQIQIKTISHMGKYIT</sequence>
<dbReference type="WBParaSite" id="nRc.2.0.1.t44832-RA">
    <property type="protein sequence ID" value="nRc.2.0.1.t44832-RA"/>
    <property type="gene ID" value="nRc.2.0.1.g44832"/>
</dbReference>
<dbReference type="AlphaFoldDB" id="A0A915L2W4"/>
<evidence type="ECO:0000313" key="4">
    <source>
        <dbReference type="WBParaSite" id="nRc.2.0.1.t44832-RA"/>
    </source>
</evidence>
<organism evidence="3 4">
    <name type="scientific">Romanomermis culicivorax</name>
    <name type="common">Nematode worm</name>
    <dbReference type="NCBI Taxonomy" id="13658"/>
    <lineage>
        <taxon>Eukaryota</taxon>
        <taxon>Metazoa</taxon>
        <taxon>Ecdysozoa</taxon>
        <taxon>Nematoda</taxon>
        <taxon>Enoplea</taxon>
        <taxon>Dorylaimia</taxon>
        <taxon>Mermithida</taxon>
        <taxon>Mermithoidea</taxon>
        <taxon>Mermithidae</taxon>
        <taxon>Romanomermis</taxon>
    </lineage>
</organism>
<feature type="compositionally biased region" description="Basic and acidic residues" evidence="1">
    <location>
        <begin position="1"/>
        <end position="14"/>
    </location>
</feature>
<name>A0A915L2W4_ROMCU</name>
<keyword evidence="2" id="KW-1133">Transmembrane helix</keyword>
<keyword evidence="3" id="KW-1185">Reference proteome</keyword>
<evidence type="ECO:0000256" key="1">
    <source>
        <dbReference type="SAM" id="MobiDB-lite"/>
    </source>
</evidence>
<keyword evidence="2" id="KW-0472">Membrane</keyword>